<evidence type="ECO:0000313" key="3">
    <source>
        <dbReference type="Proteomes" id="UP001149140"/>
    </source>
</evidence>
<dbReference type="AlphaFoldDB" id="A0A9X3S0G4"/>
<dbReference type="PANTHER" id="PTHR30011:SF32">
    <property type="entry name" value="CONSERVED PROTEIN"/>
    <property type="match status" value="1"/>
</dbReference>
<gene>
    <name evidence="2" type="ORF">OM076_17280</name>
</gene>
<organism evidence="2 3">
    <name type="scientific">Solirubrobacter ginsenosidimutans</name>
    <dbReference type="NCBI Taxonomy" id="490573"/>
    <lineage>
        <taxon>Bacteria</taxon>
        <taxon>Bacillati</taxon>
        <taxon>Actinomycetota</taxon>
        <taxon>Thermoleophilia</taxon>
        <taxon>Solirubrobacterales</taxon>
        <taxon>Solirubrobacteraceae</taxon>
        <taxon>Solirubrobacter</taxon>
    </lineage>
</organism>
<evidence type="ECO:0000313" key="2">
    <source>
        <dbReference type="EMBL" id="MDA0162030.1"/>
    </source>
</evidence>
<dbReference type="InterPro" id="IPR036661">
    <property type="entry name" value="Luciferase-like_sf"/>
</dbReference>
<dbReference type="PANTHER" id="PTHR30011">
    <property type="entry name" value="ALKANESULFONATE MONOOXYGENASE-RELATED"/>
    <property type="match status" value="1"/>
</dbReference>
<dbReference type="SUPFAM" id="SSF51679">
    <property type="entry name" value="Bacterial luciferase-like"/>
    <property type="match status" value="1"/>
</dbReference>
<reference evidence="2" key="1">
    <citation type="submission" date="2022-10" db="EMBL/GenBank/DDBJ databases">
        <title>The WGS of Solirubrobacter ginsenosidimutans DSM 21036.</title>
        <authorList>
            <person name="Jiang Z."/>
        </authorList>
    </citation>
    <scope>NUCLEOTIDE SEQUENCE</scope>
    <source>
        <strain evidence="2">DSM 21036</strain>
    </source>
</reference>
<dbReference type="RefSeq" id="WP_270041264.1">
    <property type="nucleotide sequence ID" value="NZ_JAPDOD010000015.1"/>
</dbReference>
<accession>A0A9X3S0G4</accession>
<dbReference type="Pfam" id="PF00296">
    <property type="entry name" value="Bac_luciferase"/>
    <property type="match status" value="1"/>
</dbReference>
<keyword evidence="3" id="KW-1185">Reference proteome</keyword>
<name>A0A9X3S0G4_9ACTN</name>
<dbReference type="InterPro" id="IPR051260">
    <property type="entry name" value="Diverse_substr_monoxygenases"/>
</dbReference>
<sequence length="276" mass="28711">MDVGIGLPSTIRGATGAQIVDWARRAEARDFSSLGTIDRIVYANYEPLIALAAAAAVTERIKLATTILIAPLRVSGAMLAKQAASVDALSGGRLVLGVAVGGREDDYEAAGAEFGGRGKAFDHMLEQWDEIWSGDSIGPAGRPTVILGGSSGAAFRRAAAHDGWIMGGGSPDQFREGLAKLQTAWQAAGRDGKPQTMALSYFALGDNAKAAADGYLNDYYGFLGEMSQMVADGAAKDADTVRAYVQGFADAGCDELVFFPCDPDPGQVDLLADALG</sequence>
<protein>
    <submittedName>
        <fullName evidence="2">LLM class flavin-dependent oxidoreductase</fullName>
    </submittedName>
</protein>
<comment type="caution">
    <text evidence="2">The sequence shown here is derived from an EMBL/GenBank/DDBJ whole genome shotgun (WGS) entry which is preliminary data.</text>
</comment>
<dbReference type="Gene3D" id="3.20.20.30">
    <property type="entry name" value="Luciferase-like domain"/>
    <property type="match status" value="1"/>
</dbReference>
<feature type="domain" description="Luciferase-like" evidence="1">
    <location>
        <begin position="14"/>
        <end position="236"/>
    </location>
</feature>
<dbReference type="GO" id="GO:0016705">
    <property type="term" value="F:oxidoreductase activity, acting on paired donors, with incorporation or reduction of molecular oxygen"/>
    <property type="evidence" value="ECO:0007669"/>
    <property type="project" value="InterPro"/>
</dbReference>
<proteinExistence type="predicted"/>
<dbReference type="InterPro" id="IPR011251">
    <property type="entry name" value="Luciferase-like_dom"/>
</dbReference>
<evidence type="ECO:0000259" key="1">
    <source>
        <dbReference type="Pfam" id="PF00296"/>
    </source>
</evidence>
<dbReference type="Proteomes" id="UP001149140">
    <property type="component" value="Unassembled WGS sequence"/>
</dbReference>
<dbReference type="EMBL" id="JAPDOD010000015">
    <property type="protein sequence ID" value="MDA0162030.1"/>
    <property type="molecule type" value="Genomic_DNA"/>
</dbReference>